<accession>A0A5C4NE62</accession>
<proteinExistence type="predicted"/>
<keyword evidence="4" id="KW-1185">Reference proteome</keyword>
<evidence type="ECO:0000259" key="2">
    <source>
        <dbReference type="Pfam" id="PF01266"/>
    </source>
</evidence>
<dbReference type="EMBL" id="VDFV01000009">
    <property type="protein sequence ID" value="TNC72190.1"/>
    <property type="molecule type" value="Genomic_DNA"/>
</dbReference>
<keyword evidence="1" id="KW-0560">Oxidoreductase</keyword>
<evidence type="ECO:0000256" key="1">
    <source>
        <dbReference type="ARBA" id="ARBA00023002"/>
    </source>
</evidence>
<dbReference type="InterPro" id="IPR006076">
    <property type="entry name" value="FAD-dep_OxRdtase"/>
</dbReference>
<feature type="domain" description="FAD dependent oxidoreductase" evidence="2">
    <location>
        <begin position="4"/>
        <end position="35"/>
    </location>
</feature>
<protein>
    <submittedName>
        <fullName evidence="3">FAD-binding protein</fullName>
    </submittedName>
</protein>
<dbReference type="SUPFAM" id="SSF51905">
    <property type="entry name" value="FAD/NAD(P)-binding domain"/>
    <property type="match status" value="1"/>
</dbReference>
<dbReference type="AlphaFoldDB" id="A0A5C4NE62"/>
<gene>
    <name evidence="3" type="ORF">FHG71_09050</name>
</gene>
<sequence length="370" mass="39037">MREVVVIGGGLAGAAAAAHLAGAGRDVLLLERSTGPHDKVCGEFLSYEAQEELGALELDLRALGAVPIHRVAMQAGRRRAEAEMGFEALSLSRRVLDEALLARAAGAGAEVRRGVRATALEPADGGWRVGTDGGSVRARAVALATGKHDLRGWKRPEGRQTDLLGLKTYWRLSDPGRLAGRVELHLFPGGYAGLQPVEGGRANLCLLVREGAFAGLGRDWDRLLAHLRAAGPGLSVLDGAEPEAARPLAVARIPYGLVQEESGGLWRLGDQAAVIPSFTGEGMSLALHGARLAAAALVRGEDPQAFQRRLAQDLRGQVGRSTWASRALVAPWGQVAAGRLLGPALLRWGLQGTRIPEAARRRAAQASGWQ</sequence>
<name>A0A5C4NE62_9RHOB</name>
<dbReference type="OrthoDB" id="5652862at2"/>
<dbReference type="Pfam" id="PF01266">
    <property type="entry name" value="DAO"/>
    <property type="match status" value="1"/>
</dbReference>
<dbReference type="InterPro" id="IPR036188">
    <property type="entry name" value="FAD/NAD-bd_sf"/>
</dbReference>
<dbReference type="PANTHER" id="PTHR42685:SF22">
    <property type="entry name" value="CONDITIONED MEDIUM FACTOR RECEPTOR 1"/>
    <property type="match status" value="1"/>
</dbReference>
<dbReference type="RefSeq" id="WP_139081307.1">
    <property type="nucleotide sequence ID" value="NZ_VDFV01000009.1"/>
</dbReference>
<dbReference type="PANTHER" id="PTHR42685">
    <property type="entry name" value="GERANYLGERANYL DIPHOSPHATE REDUCTASE"/>
    <property type="match status" value="1"/>
</dbReference>
<reference evidence="3 4" key="1">
    <citation type="submission" date="2019-06" db="EMBL/GenBank/DDBJ databases">
        <authorList>
            <person name="Jiang L."/>
        </authorList>
    </citation>
    <scope>NUCLEOTIDE SEQUENCE [LARGE SCALE GENOMIC DNA]</scope>
    <source>
        <strain evidence="3 4">YIM 48858</strain>
    </source>
</reference>
<evidence type="ECO:0000313" key="4">
    <source>
        <dbReference type="Proteomes" id="UP000305709"/>
    </source>
</evidence>
<organism evidence="3 4">
    <name type="scientific">Rubellimicrobium roseum</name>
    <dbReference type="NCBI Taxonomy" id="687525"/>
    <lineage>
        <taxon>Bacteria</taxon>
        <taxon>Pseudomonadati</taxon>
        <taxon>Pseudomonadota</taxon>
        <taxon>Alphaproteobacteria</taxon>
        <taxon>Rhodobacterales</taxon>
        <taxon>Roseobacteraceae</taxon>
        <taxon>Rubellimicrobium</taxon>
    </lineage>
</organism>
<evidence type="ECO:0000313" key="3">
    <source>
        <dbReference type="EMBL" id="TNC72190.1"/>
    </source>
</evidence>
<dbReference type="InterPro" id="IPR050407">
    <property type="entry name" value="Geranylgeranyl_reductase"/>
</dbReference>
<dbReference type="GO" id="GO:0016491">
    <property type="term" value="F:oxidoreductase activity"/>
    <property type="evidence" value="ECO:0007669"/>
    <property type="project" value="UniProtKB-KW"/>
</dbReference>
<dbReference type="Proteomes" id="UP000305709">
    <property type="component" value="Unassembled WGS sequence"/>
</dbReference>
<comment type="caution">
    <text evidence="3">The sequence shown here is derived from an EMBL/GenBank/DDBJ whole genome shotgun (WGS) entry which is preliminary data.</text>
</comment>
<dbReference type="Gene3D" id="3.50.50.60">
    <property type="entry name" value="FAD/NAD(P)-binding domain"/>
    <property type="match status" value="1"/>
</dbReference>